<dbReference type="Gene3D" id="2.40.128.20">
    <property type="match status" value="1"/>
</dbReference>
<dbReference type="PANTHER" id="PTHR15854:SF4">
    <property type="entry name" value="PEROXYNITRITE ISOMERASE THAP4"/>
    <property type="match status" value="1"/>
</dbReference>
<evidence type="ECO:0000313" key="4">
    <source>
        <dbReference type="EMBL" id="WRL63217.1"/>
    </source>
</evidence>
<accession>A0ABZ1AXD2</accession>
<evidence type="ECO:0000313" key="5">
    <source>
        <dbReference type="Proteomes" id="UP001324287"/>
    </source>
</evidence>
<keyword evidence="5" id="KW-1185">Reference proteome</keyword>
<dbReference type="InterPro" id="IPR014878">
    <property type="entry name" value="THAP4-like_heme-bd"/>
</dbReference>
<dbReference type="InterPro" id="IPR022939">
    <property type="entry name" value="Nb(III)_bact/plant"/>
</dbReference>
<evidence type="ECO:0000256" key="1">
    <source>
        <dbReference type="HAMAP-Rule" id="MF_01297"/>
    </source>
</evidence>
<protein>
    <recommendedName>
        <fullName evidence="1">Ferric nitrobindin-like protein</fullName>
    </recommendedName>
</protein>
<dbReference type="InterPro" id="IPR045165">
    <property type="entry name" value="Nitrobindin"/>
</dbReference>
<dbReference type="Pfam" id="PF08768">
    <property type="entry name" value="THAP4_heme-bd"/>
    <property type="match status" value="1"/>
</dbReference>
<feature type="short sequence motif" description="GXWXGXG" evidence="1">
    <location>
        <begin position="33"/>
        <end position="39"/>
    </location>
</feature>
<feature type="region of interest" description="Disordered" evidence="2">
    <location>
        <begin position="340"/>
        <end position="375"/>
    </location>
</feature>
<dbReference type="PANTHER" id="PTHR15854">
    <property type="entry name" value="THAP4 PROTEIN"/>
    <property type="match status" value="1"/>
</dbReference>
<dbReference type="CDD" id="cd07828">
    <property type="entry name" value="lipocalin_heme-bd-THAP4-like"/>
    <property type="match status" value="1"/>
</dbReference>
<proteinExistence type="inferred from homology"/>
<comment type="caution">
    <text evidence="1">Lacks conserved residue(s) required for the propagation of feature annotation.</text>
</comment>
<dbReference type="InterPro" id="IPR010281">
    <property type="entry name" value="DUF885"/>
</dbReference>
<dbReference type="EMBL" id="CP141261">
    <property type="protein sequence ID" value="WRL63217.1"/>
    <property type="molecule type" value="Genomic_DNA"/>
</dbReference>
<comment type="similarity">
    <text evidence="1">Belongs to the nitrobindin family.</text>
</comment>
<evidence type="ECO:0000259" key="3">
    <source>
        <dbReference type="Pfam" id="PF08768"/>
    </source>
</evidence>
<feature type="region of interest" description="Disordered" evidence="2">
    <location>
        <begin position="1"/>
        <end position="20"/>
    </location>
</feature>
<evidence type="ECO:0000256" key="2">
    <source>
        <dbReference type="SAM" id="MobiDB-lite"/>
    </source>
</evidence>
<comment type="caution">
    <text evidence="1">Lacks the conserved His residue that binds heme iron in the nitrobindin family.</text>
</comment>
<feature type="domain" description="THAP4-like heme-binding" evidence="3">
    <location>
        <begin position="25"/>
        <end position="168"/>
    </location>
</feature>
<dbReference type="HAMAP" id="MF_01297">
    <property type="entry name" value="nitrobindin"/>
    <property type="match status" value="1"/>
</dbReference>
<sequence length="375" mass="40117">MTGATELPVPDTSDVRSGPEVSDELLSVLPLLGEWHGEGVLSGAAAGSDRDLRFGQWIRFGHDGRGFLAYESRSWQLTDDGAIVGPGVRESGFLRPRDGDDVELLVTSPDGLVELYVGQARTTTSWELATDVLARTPDAPDVSRAVRLYGIVEGALMYAIDRAGPGGPPAPGCPHDWNVSAEQRTRHPRQVADAYVEAVSDLDPIVATSLGNRPGDDRLPDFGPAGLEAEAELARTTLGELDRVLAAHPALADDPVERSCARLLRERLGAELAAHETGEGYRALSNLFSPVHSVRQVLLMMPSATEEDWAVIARRMARVPEAYAGFRAALEEGVRRGCSSLRDRCAPSSDSSTSGLPGRTSRPSPRPGPRACGRS</sequence>
<dbReference type="Pfam" id="PF05960">
    <property type="entry name" value="DUF885"/>
    <property type="match status" value="1"/>
</dbReference>
<feature type="compositionally biased region" description="Low complexity" evidence="2">
    <location>
        <begin position="354"/>
        <end position="375"/>
    </location>
</feature>
<dbReference type="InterPro" id="IPR012674">
    <property type="entry name" value="Calycin"/>
</dbReference>
<gene>
    <name evidence="4" type="ORF">U6N30_26095</name>
</gene>
<dbReference type="SUPFAM" id="SSF50814">
    <property type="entry name" value="Lipocalins"/>
    <property type="match status" value="1"/>
</dbReference>
<dbReference type="Proteomes" id="UP001324287">
    <property type="component" value="Chromosome"/>
</dbReference>
<organism evidence="4 5">
    <name type="scientific">Blastococcus brunescens</name>
    <dbReference type="NCBI Taxonomy" id="1564165"/>
    <lineage>
        <taxon>Bacteria</taxon>
        <taxon>Bacillati</taxon>
        <taxon>Actinomycetota</taxon>
        <taxon>Actinomycetes</taxon>
        <taxon>Geodermatophilales</taxon>
        <taxon>Geodermatophilaceae</taxon>
        <taxon>Blastococcus</taxon>
    </lineage>
</organism>
<reference evidence="4 5" key="1">
    <citation type="submission" date="2023-12" db="EMBL/GenBank/DDBJ databases">
        <title>Blastococcus brunescens sp. nov., an actonobacterium isolated from sandstone collected in sahara desert.</title>
        <authorList>
            <person name="Gtari M."/>
            <person name="Ghodhbane F."/>
        </authorList>
    </citation>
    <scope>NUCLEOTIDE SEQUENCE [LARGE SCALE GENOMIC DNA]</scope>
    <source>
        <strain evidence="4 5">BMG 8361</strain>
    </source>
</reference>
<name>A0ABZ1AXD2_9ACTN</name>